<dbReference type="PaxDb" id="3880-AES60971"/>
<feature type="region of interest" description="Disordered" evidence="2">
    <location>
        <begin position="1239"/>
        <end position="1258"/>
    </location>
</feature>
<feature type="compositionally biased region" description="Basic and acidic residues" evidence="2">
    <location>
        <begin position="1025"/>
        <end position="1040"/>
    </location>
</feature>
<feature type="compositionally biased region" description="Basic and acidic residues" evidence="2">
    <location>
        <begin position="1151"/>
        <end position="1184"/>
    </location>
</feature>
<dbReference type="OrthoDB" id="2192888at2759"/>
<dbReference type="KEGG" id="mtr:11435091"/>
<dbReference type="Gene3D" id="1.25.10.10">
    <property type="entry name" value="Leucine-rich Repeat Variant"/>
    <property type="match status" value="1"/>
</dbReference>
<dbReference type="EMBL" id="PSQE01000001">
    <property type="protein sequence ID" value="RHN80228.1"/>
    <property type="molecule type" value="Genomic_DNA"/>
</dbReference>
<comment type="similarity">
    <text evidence="1">Belongs to the RRP12 family.</text>
</comment>
<accession>A0A0C3UPD4</accession>
<dbReference type="STRING" id="3880.G7I2N3"/>
<evidence type="ECO:0000313" key="6">
    <source>
        <dbReference type="EMBL" id="RHN80228.1"/>
    </source>
</evidence>
<dbReference type="InterPro" id="IPR057860">
    <property type="entry name" value="HEAT_RRP12_N"/>
</dbReference>
<dbReference type="PANTHER" id="PTHR48445">
    <property type="entry name" value="OS02G0782100 PROTEIN"/>
    <property type="match status" value="1"/>
</dbReference>
<dbReference type="InterPro" id="IPR012978">
    <property type="entry name" value="HEAT_RRP12"/>
</dbReference>
<dbReference type="GO" id="GO:0005730">
    <property type="term" value="C:nucleolus"/>
    <property type="evidence" value="ECO:0000318"/>
    <property type="project" value="GO_Central"/>
</dbReference>
<sequence>MEGIEMEESTFNNESNDDICNSILSRFSNSTAVNHQHLCAVIGAMSQELKDHNLSSSPVAYFCATCSSLDRTASEPNPPIHLMDALLTFLSIVMFKVPVAVLKEKREFLSELVTKVVMLPSSSESAVVHGLKCVSHLLIHRDSVHWSDVSTLFNFLLGFLTDSRLKVRRQSHLCLRNVLINFQNSSLLASASEGVKNLLESFLLLAGGANANDDDGTKGANANDGDGTKGAQLVLYILDALKECLPFLSLKYKTNILNHFKTLLNMGQPLVTRRIMDGLNFLSLNPTSEVSPEALLEVLCTLSSLSASSTEISGDGMTFIARLLDAGMKRVFSLNRQMCVVKLPSVFNDLKDILASEHEEAILAATEALKSMINCCIDESLIKQGVDQITLDESRMSGPTIIEKICVTVESLLDYHYAAAWDRVFEVVSSMFHKLGSNSPYFMRGILKNMEDMQQLPDENFPFRKQLHACLGSALVAMGPETFLSLITLNLEAEDLSVSNKWLFPILKQYIVGARLKYFTEEILPMIERAREKAQKLEKQELMKADTLVYSLWSLLPSFCNYPSDTAKSFKDLEKHLRSKLKEEPNIRGIICTSLQLLIRQNKNIKDSNDKDDSRQDMDKQQVLYNYSQQVATKNLRALEISANNLLKDLSDAFLKSTKDDGGCLQGTIGDIASIAEKKVVQNLFKKKMSDLLKCTQNANKVDDSESSMQIDTSNDVSQSVLRARLLDFAASLLPGLDAKDIDLLFQVIKPALQDVGVMQKKAYKVLLIMLKSSDSFVSLKLEVLLGLMVEILPCHSSAKRHRLDCLYFLIVHVLKSEAFKDEFFYLLKSKDESMAMAWPEVFVTEIILALKEANKKTRNRAYEILVEIAHALGDEERGGDRNNLYQFFITVARGLVGKTPHMISATIKGLARLAYEFSDLVLTAFDLLPSTYVLLEKKNREITKANLGLLKVLVAKSQAEGLQKHLRSVVECLFKWQDDAKNHFKAKVKLLLGMLITKCGLDAVKAVLPEDHMKLLSNIHKIKERKERNRGAKSEESRSHVSKATTSRQSRRNHMDIFSDFDGDSAGSDTEYLNGKAIFRGGKSSTHLKSAASSFGSKMILKNNIPEHLSDESDDEPLDLLDRQKVRSALRSENLKRKSRSDDDEMEVDSEGRLIIREEEGEQTKKKPADSEYDARSEPDSHLSARFGTKAQKRRRTAEPGKAGRAYTGKEYASRKAGGDIKRKDKLEPYAYWPLDRKMMSRRPQQRAAAKKGMATVVNMTKRLEGKSASGMLSMKSMKQKKTQKKGSRQKKM</sequence>
<evidence type="ECO:0000259" key="4">
    <source>
        <dbReference type="Pfam" id="PF25772"/>
    </source>
</evidence>
<evidence type="ECO:0000313" key="7">
    <source>
        <dbReference type="EnsemblPlants" id="AES60971"/>
    </source>
</evidence>
<evidence type="ECO:0000259" key="3">
    <source>
        <dbReference type="Pfam" id="PF08161"/>
    </source>
</evidence>
<dbReference type="Pfam" id="PF08161">
    <property type="entry name" value="RRP12_HEAT"/>
    <property type="match status" value="1"/>
</dbReference>
<dbReference type="EMBL" id="CM001217">
    <property type="protein sequence ID" value="AES60971.2"/>
    <property type="molecule type" value="Genomic_DNA"/>
</dbReference>
<evidence type="ECO:0000313" key="8">
    <source>
        <dbReference type="Proteomes" id="UP000002051"/>
    </source>
</evidence>
<feature type="region of interest" description="Disordered" evidence="2">
    <location>
        <begin position="1133"/>
        <end position="1221"/>
    </location>
</feature>
<name>G7I2N3_MEDTR</name>
<reference evidence="7" key="3">
    <citation type="submission" date="2015-04" db="UniProtKB">
        <authorList>
            <consortium name="EnsemblPlants"/>
        </authorList>
    </citation>
    <scope>IDENTIFICATION</scope>
    <source>
        <strain evidence="7">cv. Jemalong A17</strain>
    </source>
</reference>
<dbReference type="InterPro" id="IPR011989">
    <property type="entry name" value="ARM-like"/>
</dbReference>
<evidence type="ECO:0000256" key="1">
    <source>
        <dbReference type="ARBA" id="ARBA00007690"/>
    </source>
</evidence>
<dbReference type="Proteomes" id="UP000002051">
    <property type="component" value="Unassembled WGS sequence"/>
</dbReference>
<reference evidence="5 8" key="2">
    <citation type="journal article" date="2014" name="BMC Genomics">
        <title>An improved genome release (version Mt4.0) for the model legume Medicago truncatula.</title>
        <authorList>
            <person name="Tang H."/>
            <person name="Krishnakumar V."/>
            <person name="Bidwell S."/>
            <person name="Rosen B."/>
            <person name="Chan A."/>
            <person name="Zhou S."/>
            <person name="Gentzbittel L."/>
            <person name="Childs K.L."/>
            <person name="Yandell M."/>
            <person name="Gundlach H."/>
            <person name="Mayer K.F."/>
            <person name="Schwartz D.C."/>
            <person name="Town C.D."/>
        </authorList>
    </citation>
    <scope>GENOME REANNOTATION</scope>
    <source>
        <strain evidence="7 8">cv. Jemalong A17</strain>
    </source>
</reference>
<dbReference type="GO" id="GO:0003723">
    <property type="term" value="F:RNA binding"/>
    <property type="evidence" value="ECO:0000318"/>
    <property type="project" value="GO_Central"/>
</dbReference>
<dbReference type="PANTHER" id="PTHR48445:SF1">
    <property type="entry name" value="OS02G0782100 PROTEIN"/>
    <property type="match status" value="1"/>
</dbReference>
<feature type="compositionally biased region" description="Basic residues" evidence="2">
    <location>
        <begin position="1279"/>
        <end position="1294"/>
    </location>
</feature>
<keyword evidence="8" id="KW-1185">Reference proteome</keyword>
<reference evidence="5 8" key="1">
    <citation type="journal article" date="2011" name="Nature">
        <title>The Medicago genome provides insight into the evolution of rhizobial symbioses.</title>
        <authorList>
            <person name="Young N.D."/>
            <person name="Debelle F."/>
            <person name="Oldroyd G.E."/>
            <person name="Geurts R."/>
            <person name="Cannon S.B."/>
            <person name="Udvardi M.K."/>
            <person name="Benedito V.A."/>
            <person name="Mayer K.F."/>
            <person name="Gouzy J."/>
            <person name="Schoof H."/>
            <person name="Van de Peer Y."/>
            <person name="Proost S."/>
            <person name="Cook D.R."/>
            <person name="Meyers B.C."/>
            <person name="Spannagl M."/>
            <person name="Cheung F."/>
            <person name="De Mita S."/>
            <person name="Krishnakumar V."/>
            <person name="Gundlach H."/>
            <person name="Zhou S."/>
            <person name="Mudge J."/>
            <person name="Bharti A.K."/>
            <person name="Murray J.D."/>
            <person name="Naoumkina M.A."/>
            <person name="Rosen B."/>
            <person name="Silverstein K.A."/>
            <person name="Tang H."/>
            <person name="Rombauts S."/>
            <person name="Zhao P.X."/>
            <person name="Zhou P."/>
            <person name="Barbe V."/>
            <person name="Bardou P."/>
            <person name="Bechner M."/>
            <person name="Bellec A."/>
            <person name="Berger A."/>
            <person name="Berges H."/>
            <person name="Bidwell S."/>
            <person name="Bisseling T."/>
            <person name="Choisne N."/>
            <person name="Couloux A."/>
            <person name="Denny R."/>
            <person name="Deshpande S."/>
            <person name="Dai X."/>
            <person name="Doyle J.J."/>
            <person name="Dudez A.M."/>
            <person name="Farmer A.D."/>
            <person name="Fouteau S."/>
            <person name="Franken C."/>
            <person name="Gibelin C."/>
            <person name="Gish J."/>
            <person name="Goldstein S."/>
            <person name="Gonzalez A.J."/>
            <person name="Green P.J."/>
            <person name="Hallab A."/>
            <person name="Hartog M."/>
            <person name="Hua A."/>
            <person name="Humphray S.J."/>
            <person name="Jeong D.H."/>
            <person name="Jing Y."/>
            <person name="Jocker A."/>
            <person name="Kenton S.M."/>
            <person name="Kim D.J."/>
            <person name="Klee K."/>
            <person name="Lai H."/>
            <person name="Lang C."/>
            <person name="Lin S."/>
            <person name="Macmil S.L."/>
            <person name="Magdelenat G."/>
            <person name="Matthews L."/>
            <person name="McCorrison J."/>
            <person name="Monaghan E.L."/>
            <person name="Mun J.H."/>
            <person name="Najar F.Z."/>
            <person name="Nicholson C."/>
            <person name="Noirot C."/>
            <person name="O'Bleness M."/>
            <person name="Paule C.R."/>
            <person name="Poulain J."/>
            <person name="Prion F."/>
            <person name="Qin B."/>
            <person name="Qu C."/>
            <person name="Retzel E.F."/>
            <person name="Riddle C."/>
            <person name="Sallet E."/>
            <person name="Samain S."/>
            <person name="Samson N."/>
            <person name="Sanders I."/>
            <person name="Saurat O."/>
            <person name="Scarpelli C."/>
            <person name="Schiex T."/>
            <person name="Segurens B."/>
            <person name="Severin A.J."/>
            <person name="Sherrier D.J."/>
            <person name="Shi R."/>
            <person name="Sims S."/>
            <person name="Singer S.R."/>
            <person name="Sinharoy S."/>
            <person name="Sterck L."/>
            <person name="Viollet A."/>
            <person name="Wang B.B."/>
            <person name="Wang K."/>
            <person name="Wang M."/>
            <person name="Wang X."/>
            <person name="Warfsmann J."/>
            <person name="Weissenbach J."/>
            <person name="White D.D."/>
            <person name="White J.D."/>
            <person name="Wiley G.B."/>
            <person name="Wincker P."/>
            <person name="Xing Y."/>
            <person name="Yang L."/>
            <person name="Yao Z."/>
            <person name="Ying F."/>
            <person name="Zhai J."/>
            <person name="Zhou L."/>
            <person name="Zuber A."/>
            <person name="Denarie J."/>
            <person name="Dixon R.A."/>
            <person name="May G.D."/>
            <person name="Schwartz D.C."/>
            <person name="Rogers J."/>
            <person name="Quetier F."/>
            <person name="Town C.D."/>
            <person name="Roe B.A."/>
        </authorList>
    </citation>
    <scope>NUCLEOTIDE SEQUENCE [LARGE SCALE GENOMIC DNA]</scope>
    <source>
        <strain evidence="5">A17</strain>
        <strain evidence="7 8">cv. Jemalong A17</strain>
    </source>
</reference>
<dbReference type="SUPFAM" id="SSF48371">
    <property type="entry name" value="ARM repeat"/>
    <property type="match status" value="1"/>
</dbReference>
<feature type="domain" description="RRP12 HEAT" evidence="3">
    <location>
        <begin position="356"/>
        <end position="654"/>
    </location>
</feature>
<dbReference type="Proteomes" id="UP000265566">
    <property type="component" value="Chromosome 1"/>
</dbReference>
<protein>
    <submittedName>
        <fullName evidence="5">RRP12-like protein</fullName>
    </submittedName>
</protein>
<feature type="domain" description="RRP12 N-terminal HEAT" evidence="4">
    <location>
        <begin position="6"/>
        <end position="290"/>
    </location>
</feature>
<proteinExistence type="inferred from homology"/>
<dbReference type="Gramene" id="rna4128">
    <property type="protein sequence ID" value="RHN80228.1"/>
    <property type="gene ID" value="gene4128"/>
</dbReference>
<evidence type="ECO:0000313" key="5">
    <source>
        <dbReference type="EMBL" id="AES60971.2"/>
    </source>
</evidence>
<feature type="region of interest" description="Disordered" evidence="2">
    <location>
        <begin position="1264"/>
        <end position="1294"/>
    </location>
</feature>
<dbReference type="EnsemblPlants" id="AES60971">
    <property type="protein sequence ID" value="AES60971"/>
    <property type="gene ID" value="MTR_1g072970"/>
</dbReference>
<dbReference type="InterPro" id="IPR016024">
    <property type="entry name" value="ARM-type_fold"/>
</dbReference>
<reference evidence="6" key="4">
    <citation type="journal article" date="2018" name="Nat. Plants">
        <title>Whole-genome landscape of Medicago truncatula symbiotic genes.</title>
        <authorList>
            <person name="Pecrix Y."/>
            <person name="Gamas P."/>
            <person name="Carrere S."/>
        </authorList>
    </citation>
    <scope>NUCLEOTIDE SEQUENCE</scope>
    <source>
        <tissue evidence="6">Leaves</tissue>
    </source>
</reference>
<dbReference type="eggNOG" id="KOG1248">
    <property type="taxonomic scope" value="Eukaryota"/>
</dbReference>
<gene>
    <name evidence="7" type="primary">11435091</name>
    <name evidence="5" type="ordered locus">MTR_1g072970</name>
    <name evidence="6" type="ORF">MtrunA17_Chr1g0185991</name>
</gene>
<accession>G7I2N3</accession>
<organism evidence="5 8">
    <name type="scientific">Medicago truncatula</name>
    <name type="common">Barrel medic</name>
    <name type="synonym">Medicago tribuloides</name>
    <dbReference type="NCBI Taxonomy" id="3880"/>
    <lineage>
        <taxon>Eukaryota</taxon>
        <taxon>Viridiplantae</taxon>
        <taxon>Streptophyta</taxon>
        <taxon>Embryophyta</taxon>
        <taxon>Tracheophyta</taxon>
        <taxon>Spermatophyta</taxon>
        <taxon>Magnoliopsida</taxon>
        <taxon>eudicotyledons</taxon>
        <taxon>Gunneridae</taxon>
        <taxon>Pentapetalae</taxon>
        <taxon>rosids</taxon>
        <taxon>fabids</taxon>
        <taxon>Fabales</taxon>
        <taxon>Fabaceae</taxon>
        <taxon>Papilionoideae</taxon>
        <taxon>50 kb inversion clade</taxon>
        <taxon>NPAAA clade</taxon>
        <taxon>Hologalegina</taxon>
        <taxon>IRL clade</taxon>
        <taxon>Trifolieae</taxon>
        <taxon>Medicago</taxon>
    </lineage>
</organism>
<dbReference type="HOGENOM" id="CLU_003753_1_0_1"/>
<feature type="region of interest" description="Disordered" evidence="2">
    <location>
        <begin position="1025"/>
        <end position="1061"/>
    </location>
</feature>
<dbReference type="Pfam" id="PF25772">
    <property type="entry name" value="HEAT_RRP12_N"/>
    <property type="match status" value="1"/>
</dbReference>
<evidence type="ECO:0000256" key="2">
    <source>
        <dbReference type="SAM" id="MobiDB-lite"/>
    </source>
</evidence>